<feature type="compositionally biased region" description="Polar residues" evidence="1">
    <location>
        <begin position="343"/>
        <end position="369"/>
    </location>
</feature>
<feature type="compositionally biased region" description="Polar residues" evidence="1">
    <location>
        <begin position="10"/>
        <end position="25"/>
    </location>
</feature>
<name>A0A9W8DQJ2_9FUNG</name>
<feature type="region of interest" description="Disordered" evidence="1">
    <location>
        <begin position="1"/>
        <end position="31"/>
    </location>
</feature>
<feature type="compositionally biased region" description="Polar residues" evidence="1">
    <location>
        <begin position="120"/>
        <end position="195"/>
    </location>
</feature>
<gene>
    <name evidence="2" type="ORF">H4219_005205</name>
</gene>
<dbReference type="Proteomes" id="UP001150538">
    <property type="component" value="Unassembled WGS sequence"/>
</dbReference>
<feature type="region of interest" description="Disordered" evidence="1">
    <location>
        <begin position="114"/>
        <end position="206"/>
    </location>
</feature>
<sequence length="429" mass="46104">MKRYIGAGTRTRSSHNVFGSRNNANSPPPSLGIDIPAYARSMARRYPSDSGLATQRSNDNHSTIALSESTIAPSQREIQSSALEEQMEDVHNTGNNDISEEQVDMELDDEVMENTHTSERGSATDISISTNDGQLWQRPDSQQFTRQSVRSTSARYSTLPPQLDSQAASARRSVSNPRVSRQSQFESGYSSSHQESGGYGANNPQSTAHGAYQQVIEGEYVEGEVLGAANSSSSNALSRRSQSGGRQARSRSNRNNLRLNLSNNLTVGATATRELPLTPITPSSSSQTASLDNTNISVQAILSESSTANRENNRPVSPVSIRRVTPSSSYNQLGSDSARINGLPSQQPQGEANSGPPTTTTSVSILHSNSDISPNNGTLTSNAPAMVAAPDYSSESKSKLLMNPPGLSHWLMQSGIESMAKWEMLTIAR</sequence>
<dbReference type="EMBL" id="JANBPU010000260">
    <property type="protein sequence ID" value="KAJ1913480.1"/>
    <property type="molecule type" value="Genomic_DNA"/>
</dbReference>
<evidence type="ECO:0000256" key="1">
    <source>
        <dbReference type="SAM" id="MobiDB-lite"/>
    </source>
</evidence>
<accession>A0A9W8DQJ2</accession>
<reference evidence="2" key="1">
    <citation type="submission" date="2022-07" db="EMBL/GenBank/DDBJ databases">
        <title>Phylogenomic reconstructions and comparative analyses of Kickxellomycotina fungi.</title>
        <authorList>
            <person name="Reynolds N.K."/>
            <person name="Stajich J.E."/>
            <person name="Barry K."/>
            <person name="Grigoriev I.V."/>
            <person name="Crous P."/>
            <person name="Smith M.E."/>
        </authorList>
    </citation>
    <scope>NUCLEOTIDE SEQUENCE</scope>
    <source>
        <strain evidence="2">NBRC 100468</strain>
    </source>
</reference>
<organism evidence="2 3">
    <name type="scientific">Mycoemilia scoparia</name>
    <dbReference type="NCBI Taxonomy" id="417184"/>
    <lineage>
        <taxon>Eukaryota</taxon>
        <taxon>Fungi</taxon>
        <taxon>Fungi incertae sedis</taxon>
        <taxon>Zoopagomycota</taxon>
        <taxon>Kickxellomycotina</taxon>
        <taxon>Kickxellomycetes</taxon>
        <taxon>Kickxellales</taxon>
        <taxon>Kickxellaceae</taxon>
        <taxon>Mycoemilia</taxon>
    </lineage>
</organism>
<feature type="region of interest" description="Disordered" evidence="1">
    <location>
        <begin position="229"/>
        <end position="265"/>
    </location>
</feature>
<feature type="compositionally biased region" description="Polar residues" evidence="1">
    <location>
        <begin position="325"/>
        <end position="335"/>
    </location>
</feature>
<protein>
    <submittedName>
        <fullName evidence="2">Uncharacterized protein</fullName>
    </submittedName>
</protein>
<feature type="region of interest" description="Disordered" evidence="1">
    <location>
        <begin position="303"/>
        <end position="369"/>
    </location>
</feature>
<dbReference type="OrthoDB" id="2526683at2759"/>
<keyword evidence="3" id="KW-1185">Reference proteome</keyword>
<evidence type="ECO:0000313" key="3">
    <source>
        <dbReference type="Proteomes" id="UP001150538"/>
    </source>
</evidence>
<dbReference type="AlphaFoldDB" id="A0A9W8DQJ2"/>
<proteinExistence type="predicted"/>
<feature type="compositionally biased region" description="Low complexity" evidence="1">
    <location>
        <begin position="253"/>
        <end position="265"/>
    </location>
</feature>
<evidence type="ECO:0000313" key="2">
    <source>
        <dbReference type="EMBL" id="KAJ1913480.1"/>
    </source>
</evidence>
<comment type="caution">
    <text evidence="2">The sequence shown here is derived from an EMBL/GenBank/DDBJ whole genome shotgun (WGS) entry which is preliminary data.</text>
</comment>
<feature type="compositionally biased region" description="Low complexity" evidence="1">
    <location>
        <begin position="229"/>
        <end position="247"/>
    </location>
</feature>